<reference evidence="1 2" key="1">
    <citation type="submission" date="2014-05" db="EMBL/GenBank/DDBJ databases">
        <title>Draft Genome Sequence of Nitratireductor basaltis Strain UMTGB225, A Marine Bacterium Isolated from Green Barrel Tunicate.</title>
        <authorList>
            <person name="Gan H.Y."/>
        </authorList>
    </citation>
    <scope>NUCLEOTIDE SEQUENCE [LARGE SCALE GENOMIC DNA]</scope>
    <source>
        <strain evidence="1 2">UMTGB225</strain>
    </source>
</reference>
<dbReference type="EMBL" id="JMQM01000001">
    <property type="protein sequence ID" value="KFB11075.1"/>
    <property type="molecule type" value="Genomic_DNA"/>
</dbReference>
<dbReference type="AlphaFoldDB" id="A0A084UDN9"/>
<dbReference type="RefSeq" id="WP_036482599.1">
    <property type="nucleotide sequence ID" value="NZ_JMQM01000001.1"/>
</dbReference>
<dbReference type="InterPro" id="IPR008840">
    <property type="entry name" value="Sipho_Gp157"/>
</dbReference>
<dbReference type="STRING" id="472175.EL18_02117"/>
<proteinExistence type="predicted"/>
<dbReference type="eggNOG" id="ENOG503354G">
    <property type="taxonomic scope" value="Bacteria"/>
</dbReference>
<dbReference type="PATRIC" id="fig|472175.3.peg.2106"/>
<keyword evidence="2" id="KW-1185">Reference proteome</keyword>
<organism evidence="1 2">
    <name type="scientific">Nitratireductor basaltis</name>
    <dbReference type="NCBI Taxonomy" id="472175"/>
    <lineage>
        <taxon>Bacteria</taxon>
        <taxon>Pseudomonadati</taxon>
        <taxon>Pseudomonadota</taxon>
        <taxon>Alphaproteobacteria</taxon>
        <taxon>Hyphomicrobiales</taxon>
        <taxon>Phyllobacteriaceae</taxon>
        <taxon>Nitratireductor</taxon>
    </lineage>
</organism>
<dbReference type="Proteomes" id="UP000053675">
    <property type="component" value="Unassembled WGS sequence"/>
</dbReference>
<dbReference type="Pfam" id="PF05565">
    <property type="entry name" value="Sipho_Gp157"/>
    <property type="match status" value="1"/>
</dbReference>
<dbReference type="OrthoDB" id="8115937at2"/>
<evidence type="ECO:0008006" key="3">
    <source>
        <dbReference type="Google" id="ProtNLM"/>
    </source>
</evidence>
<gene>
    <name evidence="1" type="ORF">EL18_02117</name>
</gene>
<comment type="caution">
    <text evidence="1">The sequence shown here is derived from an EMBL/GenBank/DDBJ whole genome shotgun (WGS) entry which is preliminary data.</text>
</comment>
<evidence type="ECO:0000313" key="2">
    <source>
        <dbReference type="Proteomes" id="UP000053675"/>
    </source>
</evidence>
<sequence length="167" mass="18545">MSALYVDAAYLKHEITRIISDYPELAGDEDLRADMLEGETDLNRVVGKALNARQEAASMAEAIKSREEDLKVRRARFEKKADAMKALIQSVMESANLDKLTLPEATLSIRKPLPKVEVTDTEQLPQGFYKLERKADKTALKQALMSGEQIPGAELALGDDTLSIRVK</sequence>
<evidence type="ECO:0000313" key="1">
    <source>
        <dbReference type="EMBL" id="KFB11075.1"/>
    </source>
</evidence>
<protein>
    <recommendedName>
        <fullName evidence="3">Siphovirus Gp157</fullName>
    </recommendedName>
</protein>
<name>A0A084UDN9_9HYPH</name>
<accession>A0A084UDN9</accession>